<accession>A0A9P1JFA0</accession>
<dbReference type="RefSeq" id="WP_013351467.1">
    <property type="nucleotide sequence ID" value="NC_014551.1"/>
</dbReference>
<protein>
    <submittedName>
        <fullName evidence="1">Uncharacterized protein</fullName>
    </submittedName>
</protein>
<gene>
    <name evidence="1" type="ordered locus">BAMF_0844</name>
</gene>
<name>A0A9P1JFA0_BACAS</name>
<dbReference type="Proteomes" id="UP000006562">
    <property type="component" value="Chromosome"/>
</dbReference>
<reference evidence="1 2" key="1">
    <citation type="journal article" date="2011" name="Int. J. Syst. Evol. Microbiol.">
        <title>Relationship of Bacillus amyloliquefaciens clades associated with strains DSM 7T and FZB42T: a proposal for Bacillus amyloliquefaciens subsp. amyloliquefaciens subsp. nov. and Bacillus amyloliquefaciens subsp. plantarum subsp. nov. based on complete genome sequence comparisons.</title>
        <authorList>
            <person name="Borriss R."/>
            <person name="Chen X.H."/>
            <person name="Rueckert C."/>
            <person name="Blom J."/>
            <person name="Becker A."/>
            <person name="Baumgarth B."/>
            <person name="Fan B."/>
            <person name="Pukall R."/>
            <person name="Schumann P."/>
            <person name="Sproer C."/>
            <person name="Junge H."/>
            <person name="Vater J."/>
            <person name="Puhler A."/>
            <person name="Klenk H.P."/>
        </authorList>
    </citation>
    <scope>NUCLEOTIDE SEQUENCE [LARGE SCALE GENOMIC DNA]</scope>
    <source>
        <strain evidence="2">DSM 7</strain>
    </source>
</reference>
<dbReference type="EMBL" id="FN597644">
    <property type="protein sequence ID" value="CBI41970.1"/>
    <property type="molecule type" value="Genomic_DNA"/>
</dbReference>
<dbReference type="AlphaFoldDB" id="A0A9P1JFA0"/>
<organism evidence="1 2">
    <name type="scientific">Bacillus amyloliquefaciens (strain ATCC 23350 / DSM 7 / BCRC 11601 / CCUG 28519 / NBRC 15535 / NRRL B-14393 / F)</name>
    <dbReference type="NCBI Taxonomy" id="692420"/>
    <lineage>
        <taxon>Bacteria</taxon>
        <taxon>Bacillati</taxon>
        <taxon>Bacillota</taxon>
        <taxon>Bacilli</taxon>
        <taxon>Bacillales</taxon>
        <taxon>Bacillaceae</taxon>
        <taxon>Bacillus</taxon>
        <taxon>Bacillus amyloliquefaciens group</taxon>
    </lineage>
</organism>
<sequence>MSIISINIYDKLNDTGEDEELEVFSHEKREIVNGYNEQLQTYVLINNISPTGYQNIQIINDEIFAQTVRVKGEVVHQVIKQDMYQAYVKVRDKRPRGVGNLVTLCRKDSSLKTKEILEENFGNEYEQHKFDILKIIDAASDVRNARFKVKIETVSSVSMGGTRVHDTQYYAEMLRKGQLSAVIIIMICLSKQ</sequence>
<evidence type="ECO:0000313" key="1">
    <source>
        <dbReference type="EMBL" id="CBI41970.1"/>
    </source>
</evidence>
<dbReference type="KEGG" id="bao:BAMF_0844"/>
<reference evidence="2" key="2">
    <citation type="journal article" date="2011" name="J. Biotechnol.">
        <title>Genome sequence of B. amyloliquefaciens type strain DSM7(T) reveals differences to plant-associated B. amyloliquefaciens FZB42.</title>
        <authorList>
            <person name="Ruckert C."/>
            <person name="Blom J."/>
            <person name="Chen X."/>
            <person name="Reva O."/>
            <person name="Borriss R."/>
        </authorList>
    </citation>
    <scope>NUCLEOTIDE SEQUENCE [LARGE SCALE GENOMIC DNA]</scope>
    <source>
        <strain evidence="2">DSM 7</strain>
    </source>
</reference>
<proteinExistence type="predicted"/>
<keyword evidence="2" id="KW-1185">Reference proteome</keyword>
<evidence type="ECO:0000313" key="2">
    <source>
        <dbReference type="Proteomes" id="UP000006562"/>
    </source>
</evidence>